<reference evidence="3 4" key="1">
    <citation type="submission" date="2019-02" db="EMBL/GenBank/DDBJ databases">
        <title>Emended description of the genus Rhodopseudomonas and description of Rhodopseudomonas albus sp. nov., a non-phototrophic, heavy-metal-tolerant bacterium isolated from garden soil.</title>
        <authorList>
            <person name="Bao Z."/>
            <person name="Cao W.W."/>
            <person name="Sato Y."/>
            <person name="Nishizawa T."/>
            <person name="Zhao J."/>
            <person name="Guo Y."/>
            <person name="Ohta H."/>
        </authorList>
    </citation>
    <scope>NUCLEOTIDE SEQUENCE [LARGE SCALE GENOMIC DNA]</scope>
    <source>
        <strain evidence="3 4">SK50-23</strain>
    </source>
</reference>
<dbReference type="Proteomes" id="UP000682843">
    <property type="component" value="Chromosome"/>
</dbReference>
<gene>
    <name evidence="3" type="ORF">RPMA_23905</name>
</gene>
<feature type="coiled-coil region" evidence="1">
    <location>
        <begin position="18"/>
        <end position="48"/>
    </location>
</feature>
<evidence type="ECO:0000256" key="1">
    <source>
        <dbReference type="SAM" id="Coils"/>
    </source>
</evidence>
<dbReference type="InterPro" id="IPR006597">
    <property type="entry name" value="Sel1-like"/>
</dbReference>
<evidence type="ECO:0000256" key="2">
    <source>
        <dbReference type="SAM" id="MobiDB-lite"/>
    </source>
</evidence>
<dbReference type="RefSeq" id="WP_211910193.1">
    <property type="nucleotide sequence ID" value="NZ_CP036498.1"/>
</dbReference>
<dbReference type="PANTHER" id="PTHR11102:SF160">
    <property type="entry name" value="ERAD-ASSOCIATED E3 UBIQUITIN-PROTEIN LIGASE COMPONENT HRD3"/>
    <property type="match status" value="1"/>
</dbReference>
<organism evidence="3 4">
    <name type="scientific">Tardiphaga alba</name>
    <dbReference type="NCBI Taxonomy" id="340268"/>
    <lineage>
        <taxon>Bacteria</taxon>
        <taxon>Pseudomonadati</taxon>
        <taxon>Pseudomonadota</taxon>
        <taxon>Alphaproteobacteria</taxon>
        <taxon>Hyphomicrobiales</taxon>
        <taxon>Nitrobacteraceae</taxon>
        <taxon>Tardiphaga</taxon>
    </lineage>
</organism>
<dbReference type="InterPro" id="IPR050767">
    <property type="entry name" value="Sel1_AlgK"/>
</dbReference>
<proteinExistence type="predicted"/>
<evidence type="ECO:0000313" key="4">
    <source>
        <dbReference type="Proteomes" id="UP000682843"/>
    </source>
</evidence>
<protein>
    <recommendedName>
        <fullName evidence="5">TPR repeat protein</fullName>
    </recommendedName>
</protein>
<accession>A0ABX8ACQ6</accession>
<dbReference type="PANTHER" id="PTHR11102">
    <property type="entry name" value="SEL-1-LIKE PROTEIN"/>
    <property type="match status" value="1"/>
</dbReference>
<dbReference type="InterPro" id="IPR011990">
    <property type="entry name" value="TPR-like_helical_dom_sf"/>
</dbReference>
<name>A0ABX8ACQ6_9BRAD</name>
<dbReference type="Gene3D" id="1.25.40.10">
    <property type="entry name" value="Tetratricopeptide repeat domain"/>
    <property type="match status" value="2"/>
</dbReference>
<keyword evidence="1" id="KW-0175">Coiled coil</keyword>
<feature type="region of interest" description="Disordered" evidence="2">
    <location>
        <begin position="477"/>
        <end position="534"/>
    </location>
</feature>
<evidence type="ECO:0008006" key="5">
    <source>
        <dbReference type="Google" id="ProtNLM"/>
    </source>
</evidence>
<dbReference type="Pfam" id="PF08238">
    <property type="entry name" value="Sel1"/>
    <property type="match status" value="7"/>
</dbReference>
<dbReference type="SMART" id="SM00671">
    <property type="entry name" value="SEL1"/>
    <property type="match status" value="6"/>
</dbReference>
<dbReference type="SUPFAM" id="SSF81901">
    <property type="entry name" value="HCP-like"/>
    <property type="match status" value="2"/>
</dbReference>
<sequence>MKQAIELTAFNSNIDQLNTKFEQDRQTLKAQGDELEATKRTLNRSNQKAVDEFNARINEFNAAQKSFNASIAAQDAKNRDGRTSSHAFNTACAGVSYSKADEAVVLADLGLTENPMRMSGQARLQSTSSCKLDQQTVFERAEKAYSARDYVTALREYLALDRCGDARAQRRIGDMHYAGLGVPQNLGEARDWYLKAAKQGHETAQFNLGVIYFGGMGVTQDYAEARKWYSKAAQQGHANAQNALGAMLNGGQGGPRNSGEAASWFLKSAEQGYAPAQNNLGIAFASGKGMPQNFAEAAKWYKRAAEQRLAQAQFHLAGLYRRGEGVPLDVEEAYRWYMKAAEQGDAEAQYNLGMVYHQGTGVTADPVEAVNWLFRAARQGHVIAQFKMAVTYMKLSLREKPDRTDLVKAQMWATLAERTACAQVGASQRNAATTSAPYQNAYRTACSGARQIRAAAALKMNPAETAQAEKLVREWKANSGDDAPPSSAALREPPAPGTLQERLRPLPPRPPAPASGASTGDVFTIGPPPKPAGN</sequence>
<evidence type="ECO:0000313" key="3">
    <source>
        <dbReference type="EMBL" id="QUS41551.1"/>
    </source>
</evidence>
<keyword evidence="4" id="KW-1185">Reference proteome</keyword>
<dbReference type="EMBL" id="CP036498">
    <property type="protein sequence ID" value="QUS41551.1"/>
    <property type="molecule type" value="Genomic_DNA"/>
</dbReference>